<dbReference type="EMBL" id="JACJQU010000002">
    <property type="protein sequence ID" value="MBD2292696.1"/>
    <property type="molecule type" value="Genomic_DNA"/>
</dbReference>
<evidence type="ECO:0000313" key="5">
    <source>
        <dbReference type="EMBL" id="MBD2292696.1"/>
    </source>
</evidence>
<dbReference type="SUPFAM" id="SSF50341">
    <property type="entry name" value="CheW-like"/>
    <property type="match status" value="1"/>
</dbReference>
<gene>
    <name evidence="5" type="ORF">H6G06_04145</name>
</gene>
<dbReference type="PANTHER" id="PTHR22617:SF45">
    <property type="entry name" value="CHEMOTAXIS PROTEIN CHEW"/>
    <property type="match status" value="1"/>
</dbReference>
<dbReference type="Gene3D" id="2.40.50.180">
    <property type="entry name" value="CheA-289, Domain 4"/>
    <property type="match status" value="1"/>
</dbReference>
<organism evidence="5 6">
    <name type="scientific">Anabaena sphaerica FACHB-251</name>
    <dbReference type="NCBI Taxonomy" id="2692883"/>
    <lineage>
        <taxon>Bacteria</taxon>
        <taxon>Bacillati</taxon>
        <taxon>Cyanobacteriota</taxon>
        <taxon>Cyanophyceae</taxon>
        <taxon>Nostocales</taxon>
        <taxon>Nostocaceae</taxon>
        <taxon>Anabaena</taxon>
    </lineage>
</organism>
<keyword evidence="3" id="KW-0963">Cytoplasm</keyword>
<accession>A0A926WDM9</accession>
<evidence type="ECO:0000256" key="3">
    <source>
        <dbReference type="ARBA" id="ARBA00022490"/>
    </source>
</evidence>
<dbReference type="InterPro" id="IPR039315">
    <property type="entry name" value="CheW"/>
</dbReference>
<comment type="caution">
    <text evidence="5">The sequence shown here is derived from an EMBL/GenBank/DDBJ whole genome shotgun (WGS) entry which is preliminary data.</text>
</comment>
<comment type="subcellular location">
    <subcellularLocation>
        <location evidence="1">Cytoplasm</location>
    </subcellularLocation>
</comment>
<dbReference type="PROSITE" id="PS50851">
    <property type="entry name" value="CHEW"/>
    <property type="match status" value="1"/>
</dbReference>
<dbReference type="Proteomes" id="UP000662185">
    <property type="component" value="Unassembled WGS sequence"/>
</dbReference>
<evidence type="ECO:0000259" key="4">
    <source>
        <dbReference type="PROSITE" id="PS50851"/>
    </source>
</evidence>
<feature type="domain" description="CheW-like" evidence="4">
    <location>
        <begin position="97"/>
        <end position="245"/>
    </location>
</feature>
<dbReference type="Pfam" id="PF01584">
    <property type="entry name" value="CheW"/>
    <property type="match status" value="1"/>
</dbReference>
<dbReference type="GO" id="GO:0005829">
    <property type="term" value="C:cytosol"/>
    <property type="evidence" value="ECO:0007669"/>
    <property type="project" value="TreeGrafter"/>
</dbReference>
<dbReference type="GO" id="GO:0007165">
    <property type="term" value="P:signal transduction"/>
    <property type="evidence" value="ECO:0007669"/>
    <property type="project" value="InterPro"/>
</dbReference>
<name>A0A926WDM9_9NOST</name>
<dbReference type="RefSeq" id="WP_190557384.1">
    <property type="nucleotide sequence ID" value="NZ_JACJQU010000002.1"/>
</dbReference>
<evidence type="ECO:0000256" key="2">
    <source>
        <dbReference type="ARBA" id="ARBA00021483"/>
    </source>
</evidence>
<sequence length="249" mass="28491">MNSITELSNVESCWNVIGIAGDAFGKPSYRTCPELSHFIHCRNCPVYSSAGRNLLDRSIPENYQNEWTQFFSKTKVEGKNKLVNFQPESETLTTTQTLTVAIFRLQKEWLALSAQVLKETISPTLIHTIPHRSNEILKGLVNIRGELQLCISLSNLLHLETVQTLPEALSPIVYSRMIVIEKGGNTWVFPVDEFYGLYRFHDDELRDPPNSATSAINTYTKGFFHWESRSLSYIDDELLFMSLRRKLLS</sequence>
<dbReference type="PANTHER" id="PTHR22617">
    <property type="entry name" value="CHEMOTAXIS SENSOR HISTIDINE KINASE-RELATED"/>
    <property type="match status" value="1"/>
</dbReference>
<dbReference type="InterPro" id="IPR036061">
    <property type="entry name" value="CheW-like_dom_sf"/>
</dbReference>
<dbReference type="InterPro" id="IPR002545">
    <property type="entry name" value="CheW-lke_dom"/>
</dbReference>
<dbReference type="SMART" id="SM00260">
    <property type="entry name" value="CheW"/>
    <property type="match status" value="1"/>
</dbReference>
<keyword evidence="6" id="KW-1185">Reference proteome</keyword>
<dbReference type="AlphaFoldDB" id="A0A926WDM9"/>
<evidence type="ECO:0000313" key="6">
    <source>
        <dbReference type="Proteomes" id="UP000662185"/>
    </source>
</evidence>
<reference evidence="6" key="1">
    <citation type="journal article" date="2020" name="ISME J.">
        <title>Comparative genomics reveals insights into cyanobacterial evolution and habitat adaptation.</title>
        <authorList>
            <person name="Chen M.Y."/>
            <person name="Teng W.K."/>
            <person name="Zhao L."/>
            <person name="Hu C.X."/>
            <person name="Zhou Y.K."/>
            <person name="Han B.P."/>
            <person name="Song L.R."/>
            <person name="Shu W.S."/>
        </authorList>
    </citation>
    <scope>NUCLEOTIDE SEQUENCE [LARGE SCALE GENOMIC DNA]</scope>
    <source>
        <strain evidence="6">FACHB-251</strain>
    </source>
</reference>
<proteinExistence type="predicted"/>
<dbReference type="Gene3D" id="2.30.30.40">
    <property type="entry name" value="SH3 Domains"/>
    <property type="match status" value="1"/>
</dbReference>
<dbReference type="GO" id="GO:0006935">
    <property type="term" value="P:chemotaxis"/>
    <property type="evidence" value="ECO:0007669"/>
    <property type="project" value="InterPro"/>
</dbReference>
<protein>
    <recommendedName>
        <fullName evidence="2">Chemotaxis protein CheW</fullName>
    </recommendedName>
</protein>
<evidence type="ECO:0000256" key="1">
    <source>
        <dbReference type="ARBA" id="ARBA00004496"/>
    </source>
</evidence>